<dbReference type="OrthoDB" id="194277at2759"/>
<gene>
    <name evidence="3" type="ORF">THAOC_10166</name>
</gene>
<organism evidence="3 4">
    <name type="scientific">Thalassiosira oceanica</name>
    <name type="common">Marine diatom</name>
    <dbReference type="NCBI Taxonomy" id="159749"/>
    <lineage>
        <taxon>Eukaryota</taxon>
        <taxon>Sar</taxon>
        <taxon>Stramenopiles</taxon>
        <taxon>Ochrophyta</taxon>
        <taxon>Bacillariophyta</taxon>
        <taxon>Coscinodiscophyceae</taxon>
        <taxon>Thalassiosirophycidae</taxon>
        <taxon>Thalassiosirales</taxon>
        <taxon>Thalassiosiraceae</taxon>
        <taxon>Thalassiosira</taxon>
    </lineage>
</organism>
<feature type="compositionally biased region" description="Basic residues" evidence="1">
    <location>
        <begin position="109"/>
        <end position="132"/>
    </location>
</feature>
<feature type="compositionally biased region" description="Basic residues" evidence="1">
    <location>
        <begin position="280"/>
        <end position="310"/>
    </location>
</feature>
<evidence type="ECO:0000256" key="1">
    <source>
        <dbReference type="SAM" id="MobiDB-lite"/>
    </source>
</evidence>
<feature type="compositionally biased region" description="Low complexity" evidence="1">
    <location>
        <begin position="477"/>
        <end position="499"/>
    </location>
</feature>
<sequence>MNMTTMRRRRLTAASVVLAVVAGECSAFTAVPRRPAAPTATAPPAGSARTSATARSASIDTPAESVGNLHGQGSCFMPLLQNDEEYIAPRIVQVRRPGSGVSLRSRPSGSRKGRKHQDIKRERRRGPTTHAARTRLRLAGNPVDETFRIRLMTRVATNGRRYDRTVVRREVCVRERVFPPARASDLQSLKKLSDRSVMSITIRDLYDGVEEKGMKLFLSQTRTPGVGCCVLDSRLVPRRGRRDLPLPVVRAARRHGTVVLRLLGPRGAAARDGGPPRPGVRVRHGRPGCAHRRPPVPRRAPPRRDHRARRPDRALRPVQDGVRGQEVPCHGARGPSGRGDDRGVRDVRRPPRGGEDPGTGDAGADTVAARHDEEEVGILGGGGPVLRGMCGAFFCHCGVLLSFRVVRPLLAAAHMTMASATKKKSDETTTATSFGTSGTGRPSFSPVRGFQNWTFLFFSDSAVGAGDAVGEEDEAPAGEAPEGGTSSTTTEEATPASPSHRMGDPRTAAHDAPASTSAP</sequence>
<feature type="signal peptide" evidence="2">
    <location>
        <begin position="1"/>
        <end position="27"/>
    </location>
</feature>
<feature type="region of interest" description="Disordered" evidence="1">
    <location>
        <begin position="35"/>
        <end position="58"/>
    </location>
</feature>
<feature type="compositionally biased region" description="Low complexity" evidence="1">
    <location>
        <begin position="428"/>
        <end position="440"/>
    </location>
</feature>
<dbReference type="AlphaFoldDB" id="K0T5Q8"/>
<accession>K0T5Q8</accession>
<feature type="chain" id="PRO_5003841620" evidence="2">
    <location>
        <begin position="28"/>
        <end position="519"/>
    </location>
</feature>
<dbReference type="Proteomes" id="UP000266841">
    <property type="component" value="Unassembled WGS sequence"/>
</dbReference>
<evidence type="ECO:0000256" key="2">
    <source>
        <dbReference type="SAM" id="SignalP"/>
    </source>
</evidence>
<feature type="region of interest" description="Disordered" evidence="1">
    <location>
        <begin position="418"/>
        <end position="442"/>
    </location>
</feature>
<dbReference type="EMBL" id="AGNL01011042">
    <property type="protein sequence ID" value="EJK68636.1"/>
    <property type="molecule type" value="Genomic_DNA"/>
</dbReference>
<dbReference type="eggNOG" id="ENOG502T8CE">
    <property type="taxonomic scope" value="Eukaryota"/>
</dbReference>
<evidence type="ECO:0000313" key="3">
    <source>
        <dbReference type="EMBL" id="EJK68636.1"/>
    </source>
</evidence>
<keyword evidence="4" id="KW-1185">Reference proteome</keyword>
<reference evidence="3 4" key="1">
    <citation type="journal article" date="2012" name="Genome Biol.">
        <title>Genome and low-iron response of an oceanic diatom adapted to chronic iron limitation.</title>
        <authorList>
            <person name="Lommer M."/>
            <person name="Specht M."/>
            <person name="Roy A.S."/>
            <person name="Kraemer L."/>
            <person name="Andreson R."/>
            <person name="Gutowska M.A."/>
            <person name="Wolf J."/>
            <person name="Bergner S.V."/>
            <person name="Schilhabel M.B."/>
            <person name="Klostermeier U.C."/>
            <person name="Beiko R.G."/>
            <person name="Rosenstiel P."/>
            <person name="Hippler M."/>
            <person name="Laroche J."/>
        </authorList>
    </citation>
    <scope>NUCLEOTIDE SEQUENCE [LARGE SCALE GENOMIC DNA]</scope>
    <source>
        <strain evidence="3 4">CCMP1005</strain>
    </source>
</reference>
<protein>
    <submittedName>
        <fullName evidence="3">Uncharacterized protein</fullName>
    </submittedName>
</protein>
<proteinExistence type="predicted"/>
<feature type="region of interest" description="Disordered" evidence="1">
    <location>
        <begin position="467"/>
        <end position="519"/>
    </location>
</feature>
<evidence type="ECO:0000313" key="4">
    <source>
        <dbReference type="Proteomes" id="UP000266841"/>
    </source>
</evidence>
<feature type="region of interest" description="Disordered" evidence="1">
    <location>
        <begin position="97"/>
        <end position="132"/>
    </location>
</feature>
<feature type="region of interest" description="Disordered" evidence="1">
    <location>
        <begin position="266"/>
        <end position="371"/>
    </location>
</feature>
<keyword evidence="2" id="KW-0732">Signal</keyword>
<comment type="caution">
    <text evidence="3">The sequence shown here is derived from an EMBL/GenBank/DDBJ whole genome shotgun (WGS) entry which is preliminary data.</text>
</comment>
<name>K0T5Q8_THAOC</name>
<feature type="compositionally biased region" description="Basic and acidic residues" evidence="1">
    <location>
        <begin position="338"/>
        <end position="355"/>
    </location>
</feature>